<reference evidence="1 2" key="1">
    <citation type="submission" date="2020-08" db="EMBL/GenBank/DDBJ databases">
        <title>Functional genomics of gut bacteria from endangered species of beetles.</title>
        <authorList>
            <person name="Carlos-Shanley C."/>
        </authorList>
    </citation>
    <scope>NUCLEOTIDE SEQUENCE [LARGE SCALE GENOMIC DNA]</scope>
    <source>
        <strain evidence="1 2">S00245</strain>
    </source>
</reference>
<organism evidence="1 2">
    <name type="scientific">Novosphingobium chloroacetimidivorans</name>
    <dbReference type="NCBI Taxonomy" id="1428314"/>
    <lineage>
        <taxon>Bacteria</taxon>
        <taxon>Pseudomonadati</taxon>
        <taxon>Pseudomonadota</taxon>
        <taxon>Alphaproteobacteria</taxon>
        <taxon>Sphingomonadales</taxon>
        <taxon>Sphingomonadaceae</taxon>
        <taxon>Novosphingobium</taxon>
    </lineage>
</organism>
<sequence length="102" mass="11419">MKRYRTPAAKPGEVKIVYGKADRYDAPDLCAVWGGQGADKCDARMVMTAMTEKRRGYSLTKMAAEERPSLVEELEARGYDITTLKFSIQRKPTPNESSPHHG</sequence>
<dbReference type="RefSeq" id="WP_184242047.1">
    <property type="nucleotide sequence ID" value="NZ_JACHLR010000001.1"/>
</dbReference>
<evidence type="ECO:0000313" key="2">
    <source>
        <dbReference type="Proteomes" id="UP000555448"/>
    </source>
</evidence>
<proteinExistence type="predicted"/>
<dbReference type="AlphaFoldDB" id="A0A7W7NVC8"/>
<gene>
    <name evidence="1" type="ORF">HNO88_000297</name>
</gene>
<dbReference type="Proteomes" id="UP000555448">
    <property type="component" value="Unassembled WGS sequence"/>
</dbReference>
<protein>
    <submittedName>
        <fullName evidence="1">Uncharacterized protein</fullName>
    </submittedName>
</protein>
<evidence type="ECO:0000313" key="1">
    <source>
        <dbReference type="EMBL" id="MBB4857000.1"/>
    </source>
</evidence>
<comment type="caution">
    <text evidence="1">The sequence shown here is derived from an EMBL/GenBank/DDBJ whole genome shotgun (WGS) entry which is preliminary data.</text>
</comment>
<name>A0A7W7NVC8_9SPHN</name>
<dbReference type="EMBL" id="JACHLR010000001">
    <property type="protein sequence ID" value="MBB4857000.1"/>
    <property type="molecule type" value="Genomic_DNA"/>
</dbReference>
<accession>A0A7W7NVC8</accession>
<keyword evidence="2" id="KW-1185">Reference proteome</keyword>